<evidence type="ECO:0000313" key="3">
    <source>
        <dbReference type="EMBL" id="GFS17308.1"/>
    </source>
</evidence>
<comment type="caution">
    <text evidence="3">The sequence shown here is derived from an EMBL/GenBank/DDBJ whole genome shotgun (WGS) entry which is preliminary data.</text>
</comment>
<dbReference type="GO" id="GO:0019905">
    <property type="term" value="F:syntaxin binding"/>
    <property type="evidence" value="ECO:0007669"/>
    <property type="project" value="TreeGrafter"/>
</dbReference>
<name>A0AAV4J5S3_9GAST</name>
<feature type="region of interest" description="Disordered" evidence="1">
    <location>
        <begin position="82"/>
        <end position="149"/>
    </location>
</feature>
<dbReference type="GO" id="GO:0006887">
    <property type="term" value="P:exocytosis"/>
    <property type="evidence" value="ECO:0007669"/>
    <property type="project" value="TreeGrafter"/>
</dbReference>
<feature type="compositionally biased region" description="Basic and acidic residues" evidence="1">
    <location>
        <begin position="309"/>
        <end position="319"/>
    </location>
</feature>
<dbReference type="GO" id="GO:0005096">
    <property type="term" value="F:GTPase activator activity"/>
    <property type="evidence" value="ECO:0007669"/>
    <property type="project" value="TreeGrafter"/>
</dbReference>
<dbReference type="Pfam" id="PF08596">
    <property type="entry name" value="Lgl_C"/>
    <property type="match status" value="1"/>
</dbReference>
<feature type="region of interest" description="Disordered" evidence="1">
    <location>
        <begin position="400"/>
        <end position="426"/>
    </location>
</feature>
<evidence type="ECO:0000313" key="4">
    <source>
        <dbReference type="Proteomes" id="UP000762676"/>
    </source>
</evidence>
<feature type="compositionally biased region" description="Polar residues" evidence="1">
    <location>
        <begin position="208"/>
        <end position="224"/>
    </location>
</feature>
<dbReference type="InterPro" id="IPR013905">
    <property type="entry name" value="Lgl_C_dom"/>
</dbReference>
<dbReference type="GO" id="GO:0045159">
    <property type="term" value="F:myosin II binding"/>
    <property type="evidence" value="ECO:0007669"/>
    <property type="project" value="TreeGrafter"/>
</dbReference>
<feature type="compositionally biased region" description="Basic residues" evidence="1">
    <location>
        <begin position="296"/>
        <end position="308"/>
    </location>
</feature>
<dbReference type="Proteomes" id="UP000762676">
    <property type="component" value="Unassembled WGS sequence"/>
</dbReference>
<feature type="domain" description="Lethal giant larvae (Lgl)-like C-terminal" evidence="2">
    <location>
        <begin position="617"/>
        <end position="756"/>
    </location>
</feature>
<dbReference type="EMBL" id="BMAT01009971">
    <property type="protein sequence ID" value="GFS17308.1"/>
    <property type="molecule type" value="Genomic_DNA"/>
</dbReference>
<feature type="region of interest" description="Disordered" evidence="1">
    <location>
        <begin position="1"/>
        <end position="43"/>
    </location>
</feature>
<gene>
    <name evidence="3" type="ORF">ElyMa_004978100</name>
</gene>
<feature type="compositionally biased region" description="Polar residues" evidence="1">
    <location>
        <begin position="337"/>
        <end position="349"/>
    </location>
</feature>
<accession>A0AAV4J5S3</accession>
<protein>
    <submittedName>
        <fullName evidence="3">Syntaxin-binding protein 5</fullName>
    </submittedName>
</protein>
<proteinExistence type="predicted"/>
<dbReference type="GO" id="GO:0006893">
    <property type="term" value="P:Golgi to plasma membrane transport"/>
    <property type="evidence" value="ECO:0007669"/>
    <property type="project" value="TreeGrafter"/>
</dbReference>
<reference evidence="3 4" key="1">
    <citation type="journal article" date="2021" name="Elife">
        <title>Chloroplast acquisition without the gene transfer in kleptoplastic sea slugs, Plakobranchus ocellatus.</title>
        <authorList>
            <person name="Maeda T."/>
            <person name="Takahashi S."/>
            <person name="Yoshida T."/>
            <person name="Shimamura S."/>
            <person name="Takaki Y."/>
            <person name="Nagai Y."/>
            <person name="Toyoda A."/>
            <person name="Suzuki Y."/>
            <person name="Arimoto A."/>
            <person name="Ishii H."/>
            <person name="Satoh N."/>
            <person name="Nishiyama T."/>
            <person name="Hasebe M."/>
            <person name="Maruyama T."/>
            <person name="Minagawa J."/>
            <person name="Obokata J."/>
            <person name="Shigenobu S."/>
        </authorList>
    </citation>
    <scope>NUCLEOTIDE SEQUENCE [LARGE SCALE GENOMIC DNA]</scope>
</reference>
<dbReference type="GO" id="GO:0031201">
    <property type="term" value="C:SNARE complex"/>
    <property type="evidence" value="ECO:0007669"/>
    <property type="project" value="TreeGrafter"/>
</dbReference>
<keyword evidence="4" id="KW-1185">Reference proteome</keyword>
<dbReference type="AlphaFoldDB" id="A0AAV4J5S3"/>
<evidence type="ECO:0000256" key="1">
    <source>
        <dbReference type="SAM" id="MobiDB-lite"/>
    </source>
</evidence>
<feature type="compositionally biased region" description="Pro residues" evidence="1">
    <location>
        <begin position="87"/>
        <end position="97"/>
    </location>
</feature>
<organism evidence="3 4">
    <name type="scientific">Elysia marginata</name>
    <dbReference type="NCBI Taxonomy" id="1093978"/>
    <lineage>
        <taxon>Eukaryota</taxon>
        <taxon>Metazoa</taxon>
        <taxon>Spiralia</taxon>
        <taxon>Lophotrochozoa</taxon>
        <taxon>Mollusca</taxon>
        <taxon>Gastropoda</taxon>
        <taxon>Heterobranchia</taxon>
        <taxon>Euthyneura</taxon>
        <taxon>Panpulmonata</taxon>
        <taxon>Sacoglossa</taxon>
        <taxon>Placobranchoidea</taxon>
        <taxon>Plakobranchidae</taxon>
        <taxon>Elysia</taxon>
    </lineage>
</organism>
<feature type="region of interest" description="Disordered" evidence="1">
    <location>
        <begin position="247"/>
        <end position="367"/>
    </location>
</feature>
<evidence type="ECO:0000259" key="2">
    <source>
        <dbReference type="Pfam" id="PF08596"/>
    </source>
</evidence>
<feature type="compositionally biased region" description="Basic and acidic residues" evidence="1">
    <location>
        <begin position="256"/>
        <end position="270"/>
    </location>
</feature>
<sequence>MSDVAAHPSLQSNVCSGAPGDDRHSPRATLAPHLPRDHRPVMKTTSLTLAASEVSHSTLAKTASLGLPEAAVPATEINHVPCLNKKVPPPRPPPPKLSPKNSIAEKNAPEPLNPFDEDYFKAEPDPESSEAPVAPPRLKQKNKQQKPLVHQPALDVPLSPNSILNPVSSAGVTALAPVISLPRSASEVTEITKGTAAMSCENPELLSPSINLKPKSTSTGSLPITQRRHSGAAIVEPSDMSRLKELASKTMSDPKQAARDSDIVDLRKSSSDSNILSAEMPRADFVGHASHETWLHKKIHKRSKKKHKPDQEGKTEDHSVAVSLTKNTTVDDAEGRSNPNSDCGSGNNTDTDKKPLDHTEHEEMLDNFDAKESLKEAAAPKTPSSNKNFFSRVSLKIKALGGRKSSNEDDDSGPLSAGYWSSQKSQERQSKVKIEVLDLCDDSARKHNMQKMYLSEVLQSRKIGDKTDSSSFSRSRSSSMSSLDNVTREAIQCLVFADSFTRKQDTETSPCLWVGTSLGSVIVIVLVLQPDQRLSQPVIVSPSGSLYRLKGAIVCMSFLDFKGSLIPSLSEQWRDTRDNKDMSERASKASSRQMSVSTSKAKISPTSSTEINNDRQFAIICSEKQARAISLPSQTCAFKVKVTESSFVVRAEVVGMRDSVCLMCYVANGHILAFSLPSLKKLFDADFLPLTDYRVARTFCFSNTGHAMYLCSHTEIQKITYSAEISENLNEMLGELFLPKETPEAPKQGFLKSLFGGGVSTLDREELCEYLHEDT</sequence>
<dbReference type="PANTHER" id="PTHR10241:SF25">
    <property type="entry name" value="TOMOSYN, ISOFORM C"/>
    <property type="match status" value="1"/>
</dbReference>
<dbReference type="GO" id="GO:0005886">
    <property type="term" value="C:plasma membrane"/>
    <property type="evidence" value="ECO:0007669"/>
    <property type="project" value="TreeGrafter"/>
</dbReference>
<feature type="region of interest" description="Disordered" evidence="1">
    <location>
        <begin position="199"/>
        <end position="233"/>
    </location>
</feature>
<dbReference type="PANTHER" id="PTHR10241">
    <property type="entry name" value="LETHAL 2 GIANT LARVAE PROTEIN"/>
    <property type="match status" value="1"/>
</dbReference>
<feature type="compositionally biased region" description="Basic and acidic residues" evidence="1">
    <location>
        <begin position="350"/>
        <end position="367"/>
    </location>
</feature>